<evidence type="ECO:0000256" key="7">
    <source>
        <dbReference type="ARBA" id="ARBA00022692"/>
    </source>
</evidence>
<evidence type="ECO:0000256" key="19">
    <source>
        <dbReference type="ARBA" id="ARBA00044770"/>
    </source>
</evidence>
<evidence type="ECO:0000256" key="23">
    <source>
        <dbReference type="SAM" id="Phobius"/>
    </source>
</evidence>
<gene>
    <name evidence="24" type="primary">ftsW</name>
    <name evidence="24" type="ORF">JF922_25125</name>
</gene>
<dbReference type="NCBIfam" id="TIGR02614">
    <property type="entry name" value="ftsW"/>
    <property type="match status" value="1"/>
</dbReference>
<keyword evidence="5" id="KW-0328">Glycosyltransferase</keyword>
<feature type="transmembrane region" description="Helical" evidence="23">
    <location>
        <begin position="22"/>
        <end position="48"/>
    </location>
</feature>
<evidence type="ECO:0000256" key="2">
    <source>
        <dbReference type="ARBA" id="ARBA00004752"/>
    </source>
</evidence>
<evidence type="ECO:0000256" key="6">
    <source>
        <dbReference type="ARBA" id="ARBA00022679"/>
    </source>
</evidence>
<evidence type="ECO:0000256" key="14">
    <source>
        <dbReference type="ARBA" id="ARBA00032370"/>
    </source>
</evidence>
<evidence type="ECO:0000256" key="17">
    <source>
        <dbReference type="ARBA" id="ARBA00041185"/>
    </source>
</evidence>
<dbReference type="Pfam" id="PF01098">
    <property type="entry name" value="FTSW_RODA_SPOVE"/>
    <property type="match status" value="1"/>
</dbReference>
<dbReference type="GO" id="GO:0071555">
    <property type="term" value="P:cell wall organization"/>
    <property type="evidence" value="ECO:0007669"/>
    <property type="project" value="UniProtKB-KW"/>
</dbReference>
<evidence type="ECO:0000256" key="1">
    <source>
        <dbReference type="ARBA" id="ARBA00004651"/>
    </source>
</evidence>
<keyword evidence="10 23" id="KW-1133">Transmembrane helix</keyword>
<evidence type="ECO:0000313" key="25">
    <source>
        <dbReference type="Proteomes" id="UP000612893"/>
    </source>
</evidence>
<comment type="catalytic activity">
    <reaction evidence="20">
        <text>[GlcNAc-(1-&gt;4)-Mur2Ac(oyl-L-Ala-gamma-D-Glu-L-Lys-D-Ala-D-Ala)](n)-di-trans,octa-cis-undecaprenyl diphosphate + beta-D-GlcNAc-(1-&gt;4)-Mur2Ac(oyl-L-Ala-gamma-D-Glu-L-Lys-D-Ala-D-Ala)-di-trans,octa-cis-undecaprenyl diphosphate = [GlcNAc-(1-&gt;4)-Mur2Ac(oyl-L-Ala-gamma-D-Glu-L-Lys-D-Ala-D-Ala)](n+1)-di-trans,octa-cis-undecaprenyl diphosphate + di-trans,octa-cis-undecaprenyl diphosphate + H(+)</text>
        <dbReference type="Rhea" id="RHEA:23708"/>
        <dbReference type="Rhea" id="RHEA-COMP:9602"/>
        <dbReference type="Rhea" id="RHEA-COMP:9603"/>
        <dbReference type="ChEBI" id="CHEBI:15378"/>
        <dbReference type="ChEBI" id="CHEBI:58405"/>
        <dbReference type="ChEBI" id="CHEBI:60033"/>
        <dbReference type="ChEBI" id="CHEBI:78435"/>
        <dbReference type="EC" id="2.4.99.28"/>
    </reaction>
</comment>
<dbReference type="GO" id="GO:0051301">
    <property type="term" value="P:cell division"/>
    <property type="evidence" value="ECO:0007669"/>
    <property type="project" value="UniProtKB-KW"/>
</dbReference>
<keyword evidence="4" id="KW-0132">Cell division</keyword>
<evidence type="ECO:0000256" key="12">
    <source>
        <dbReference type="ARBA" id="ARBA00023306"/>
    </source>
</evidence>
<feature type="transmembrane region" description="Helical" evidence="23">
    <location>
        <begin position="276"/>
        <end position="302"/>
    </location>
</feature>
<dbReference type="GO" id="GO:0005886">
    <property type="term" value="C:plasma membrane"/>
    <property type="evidence" value="ECO:0007669"/>
    <property type="project" value="UniProtKB-SubCell"/>
</dbReference>
<comment type="caution">
    <text evidence="24">The sequence shown here is derived from an EMBL/GenBank/DDBJ whole genome shotgun (WGS) entry which is preliminary data.</text>
</comment>
<feature type="transmembrane region" description="Helical" evidence="23">
    <location>
        <begin position="86"/>
        <end position="109"/>
    </location>
</feature>
<accession>A0A934NFX2</accession>
<comment type="pathway">
    <text evidence="2">Cell wall biogenesis; peptidoglycan biosynthesis.</text>
</comment>
<evidence type="ECO:0000256" key="18">
    <source>
        <dbReference type="ARBA" id="ARBA00041418"/>
    </source>
</evidence>
<feature type="transmembrane region" description="Helical" evidence="23">
    <location>
        <begin position="151"/>
        <end position="170"/>
    </location>
</feature>
<evidence type="ECO:0000256" key="21">
    <source>
        <dbReference type="ARBA" id="ARBA00049966"/>
    </source>
</evidence>
<dbReference type="InterPro" id="IPR001182">
    <property type="entry name" value="FtsW/RodA"/>
</dbReference>
<comment type="similarity">
    <text evidence="16">Belongs to the SEDS family. FtsW subfamily.</text>
</comment>
<evidence type="ECO:0000256" key="20">
    <source>
        <dbReference type="ARBA" id="ARBA00049902"/>
    </source>
</evidence>
<sequence length="412" mass="44343">MSVAGLVARFTGEEERLDTDRWLALVSVLLAGGGLVMVLSSSQALAYLDYRFPLYYFVRQAAFATAGFALMAVLRHVDYHSLRRYAPAAAAVTLVLMVMVLVPGLGIRVNGARRWFSLGPLGSFQPSEVAKLTFVIFMARWVDKRGDRLQSFVHGFLPFAIFLAVALGILMLQRDLGTALVMCAIFASVFFAGGGRARYVVLMMVLLAGAFALFTVFESYRAQRLEAFLDPFKDPLGAGFQSRQALLALGSGGLTGVGLGHSVQKYLWLPEAHTDFIFGIVGEETGLLGTTAVLGAFVFLAIRGYRTAMRASDRFGVALAAGITTWIAFQALLNMGTVTDTVPVTGVPLPFISYGGTSLAVTMAATGVLLSIAAHGVQRRSQARRTDATADIGRRDRRPRAARARGSASLPR</sequence>
<keyword evidence="12" id="KW-0131">Cell cycle</keyword>
<keyword evidence="13" id="KW-0961">Cell wall biogenesis/degradation</keyword>
<keyword evidence="11 23" id="KW-0472">Membrane</keyword>
<comment type="function">
    <text evidence="21">Peptidoglycan polymerase that is essential for cell division.</text>
</comment>
<keyword evidence="6" id="KW-0808">Transferase</keyword>
<evidence type="ECO:0000256" key="11">
    <source>
        <dbReference type="ARBA" id="ARBA00023136"/>
    </source>
</evidence>
<organism evidence="24 25">
    <name type="scientific">Candidatus Nephthysia bennettiae</name>
    <dbReference type="NCBI Taxonomy" id="3127016"/>
    <lineage>
        <taxon>Bacteria</taxon>
        <taxon>Bacillati</taxon>
        <taxon>Candidatus Dormiibacterota</taxon>
        <taxon>Candidatus Dormibacteria</taxon>
        <taxon>Candidatus Dormibacterales</taxon>
        <taxon>Candidatus Dormibacteraceae</taxon>
        <taxon>Candidatus Nephthysia</taxon>
    </lineage>
</organism>
<dbReference type="EC" id="2.4.99.28" evidence="19"/>
<dbReference type="Proteomes" id="UP000612893">
    <property type="component" value="Unassembled WGS sequence"/>
</dbReference>
<protein>
    <recommendedName>
        <fullName evidence="17">Probable peptidoglycan glycosyltransferase FtsW</fullName>
        <ecNumber evidence="19">2.4.99.28</ecNumber>
    </recommendedName>
    <alternativeName>
        <fullName evidence="18">Cell division protein FtsW</fullName>
    </alternativeName>
    <alternativeName>
        <fullName evidence="15">Cell wall polymerase</fullName>
    </alternativeName>
    <alternativeName>
        <fullName evidence="14">Peptidoglycan polymerase</fullName>
    </alternativeName>
</protein>
<dbReference type="PANTHER" id="PTHR30474:SF2">
    <property type="entry name" value="PEPTIDOGLYCAN GLYCOSYLTRANSFERASE FTSW-RELATED"/>
    <property type="match status" value="1"/>
</dbReference>
<evidence type="ECO:0000256" key="22">
    <source>
        <dbReference type="SAM" id="MobiDB-lite"/>
    </source>
</evidence>
<dbReference type="EMBL" id="JAEKNR010000242">
    <property type="protein sequence ID" value="MBJ7601342.1"/>
    <property type="molecule type" value="Genomic_DNA"/>
</dbReference>
<keyword evidence="9" id="KW-0573">Peptidoglycan synthesis</keyword>
<evidence type="ECO:0000256" key="3">
    <source>
        <dbReference type="ARBA" id="ARBA00022475"/>
    </source>
</evidence>
<dbReference type="GO" id="GO:0008360">
    <property type="term" value="P:regulation of cell shape"/>
    <property type="evidence" value="ECO:0007669"/>
    <property type="project" value="UniProtKB-KW"/>
</dbReference>
<evidence type="ECO:0000256" key="16">
    <source>
        <dbReference type="ARBA" id="ARBA00038053"/>
    </source>
</evidence>
<keyword evidence="25" id="KW-1185">Reference proteome</keyword>
<dbReference type="AlphaFoldDB" id="A0A934NFX2"/>
<feature type="transmembrane region" description="Helical" evidence="23">
    <location>
        <begin position="54"/>
        <end position="74"/>
    </location>
</feature>
<feature type="transmembrane region" description="Helical" evidence="23">
    <location>
        <begin position="176"/>
        <end position="192"/>
    </location>
</feature>
<evidence type="ECO:0000256" key="10">
    <source>
        <dbReference type="ARBA" id="ARBA00022989"/>
    </source>
</evidence>
<proteinExistence type="inferred from homology"/>
<comment type="subcellular location">
    <subcellularLocation>
        <location evidence="1">Cell membrane</location>
        <topology evidence="1">Multi-pass membrane protein</topology>
    </subcellularLocation>
</comment>
<evidence type="ECO:0000256" key="9">
    <source>
        <dbReference type="ARBA" id="ARBA00022984"/>
    </source>
</evidence>
<dbReference type="GO" id="GO:0009252">
    <property type="term" value="P:peptidoglycan biosynthetic process"/>
    <property type="evidence" value="ECO:0007669"/>
    <property type="project" value="UniProtKB-KW"/>
</dbReference>
<feature type="compositionally biased region" description="Basic and acidic residues" evidence="22">
    <location>
        <begin position="384"/>
        <end position="394"/>
    </location>
</feature>
<feature type="transmembrane region" description="Helical" evidence="23">
    <location>
        <begin position="352"/>
        <end position="374"/>
    </location>
</feature>
<feature type="region of interest" description="Disordered" evidence="22">
    <location>
        <begin position="381"/>
        <end position="412"/>
    </location>
</feature>
<keyword evidence="3" id="KW-1003">Cell membrane</keyword>
<evidence type="ECO:0000256" key="8">
    <source>
        <dbReference type="ARBA" id="ARBA00022960"/>
    </source>
</evidence>
<evidence type="ECO:0000256" key="15">
    <source>
        <dbReference type="ARBA" id="ARBA00033270"/>
    </source>
</evidence>
<keyword evidence="8" id="KW-0133">Cell shape</keyword>
<feature type="transmembrane region" description="Helical" evidence="23">
    <location>
        <begin position="199"/>
        <end position="217"/>
    </location>
</feature>
<dbReference type="PANTHER" id="PTHR30474">
    <property type="entry name" value="CELL CYCLE PROTEIN"/>
    <property type="match status" value="1"/>
</dbReference>
<evidence type="ECO:0000313" key="24">
    <source>
        <dbReference type="EMBL" id="MBJ7601342.1"/>
    </source>
</evidence>
<reference evidence="24" key="1">
    <citation type="submission" date="2020-10" db="EMBL/GenBank/DDBJ databases">
        <title>Ca. Dormibacterota MAGs.</title>
        <authorList>
            <person name="Montgomery K."/>
        </authorList>
    </citation>
    <scope>NUCLEOTIDE SEQUENCE [LARGE SCALE GENOMIC DNA]</scope>
    <source>
        <strain evidence="24">SC8812_S17_10</strain>
    </source>
</reference>
<feature type="transmembrane region" description="Helical" evidence="23">
    <location>
        <begin position="314"/>
        <end position="332"/>
    </location>
</feature>
<dbReference type="InterPro" id="IPR013437">
    <property type="entry name" value="FtsW"/>
</dbReference>
<evidence type="ECO:0000256" key="5">
    <source>
        <dbReference type="ARBA" id="ARBA00022676"/>
    </source>
</evidence>
<keyword evidence="7 23" id="KW-0812">Transmembrane</keyword>
<evidence type="ECO:0000256" key="13">
    <source>
        <dbReference type="ARBA" id="ARBA00023316"/>
    </source>
</evidence>
<evidence type="ECO:0000256" key="4">
    <source>
        <dbReference type="ARBA" id="ARBA00022618"/>
    </source>
</evidence>
<name>A0A934NFX2_9BACT</name>
<dbReference type="GO" id="GO:0008955">
    <property type="term" value="F:peptidoglycan glycosyltransferase activity"/>
    <property type="evidence" value="ECO:0007669"/>
    <property type="project" value="UniProtKB-EC"/>
</dbReference>